<dbReference type="InterPro" id="IPR036908">
    <property type="entry name" value="RlpA-like_sf"/>
</dbReference>
<evidence type="ECO:0000256" key="8">
    <source>
        <dbReference type="ARBA" id="ARBA00036943"/>
    </source>
</evidence>
<dbReference type="PANTHER" id="PTHR11142:SF4">
    <property type="entry name" value="PSEUDOURIDYLATE SYNTHASE 1 HOMOLOG"/>
    <property type="match status" value="1"/>
</dbReference>
<dbReference type="PROSITE" id="PS50842">
    <property type="entry name" value="EXPANSIN_EG45"/>
    <property type="match status" value="1"/>
</dbReference>
<dbReference type="GO" id="GO:1990481">
    <property type="term" value="P:mRNA pseudouridine synthesis"/>
    <property type="evidence" value="ECO:0007669"/>
    <property type="project" value="TreeGrafter"/>
</dbReference>
<comment type="catalytic activity">
    <reaction evidence="8">
        <text>a uridine in tRNA = a pseudouridine in tRNA</text>
        <dbReference type="Rhea" id="RHEA:54572"/>
        <dbReference type="Rhea" id="RHEA-COMP:13339"/>
        <dbReference type="Rhea" id="RHEA-COMP:13934"/>
        <dbReference type="ChEBI" id="CHEBI:65314"/>
        <dbReference type="ChEBI" id="CHEBI:65315"/>
    </reaction>
</comment>
<dbReference type="InterPro" id="IPR009009">
    <property type="entry name" value="RlpA-like_DPBB"/>
</dbReference>
<evidence type="ECO:0000256" key="6">
    <source>
        <dbReference type="ARBA" id="ARBA00023235"/>
    </source>
</evidence>
<evidence type="ECO:0000256" key="10">
    <source>
        <dbReference type="PIRSR" id="PIRSR641708-2"/>
    </source>
</evidence>
<dbReference type="SUPFAM" id="SSF55120">
    <property type="entry name" value="Pseudouridine synthase"/>
    <property type="match status" value="1"/>
</dbReference>
<dbReference type="InterPro" id="IPR020097">
    <property type="entry name" value="PsdUridine_synth_TruA_a/b_dom"/>
</dbReference>
<dbReference type="InterPro" id="IPR001406">
    <property type="entry name" value="PsdUridine_synth_TruA"/>
</dbReference>
<dbReference type="FunFam" id="3.30.70.580:FF:000002">
    <property type="entry name" value="tRNA pseudouridine synthase"/>
    <property type="match status" value="1"/>
</dbReference>
<dbReference type="Gene3D" id="3.30.70.660">
    <property type="entry name" value="Pseudouridine synthase I, catalytic domain, C-terminal subdomain"/>
    <property type="match status" value="1"/>
</dbReference>
<dbReference type="CDD" id="cd02568">
    <property type="entry name" value="PseudoU_synth_PUS1_PUS2"/>
    <property type="match status" value="1"/>
</dbReference>
<dbReference type="GO" id="GO:0031119">
    <property type="term" value="P:tRNA pseudouridine synthesis"/>
    <property type="evidence" value="ECO:0007669"/>
    <property type="project" value="InterPro"/>
</dbReference>
<feature type="region of interest" description="Disordered" evidence="11">
    <location>
        <begin position="696"/>
        <end position="756"/>
    </location>
</feature>
<evidence type="ECO:0000256" key="7">
    <source>
        <dbReference type="ARBA" id="ARBA00023242"/>
    </source>
</evidence>
<evidence type="ECO:0000256" key="9">
    <source>
        <dbReference type="PIRSR" id="PIRSR641708-1"/>
    </source>
</evidence>
<feature type="binding site" evidence="10">
    <location>
        <position position="337"/>
    </location>
    <ligand>
        <name>substrate</name>
    </ligand>
</feature>
<protein>
    <recommendedName>
        <fullName evidence="12">Expansin-like EG45 domain-containing protein</fullName>
    </recommendedName>
</protein>
<evidence type="ECO:0000313" key="14">
    <source>
        <dbReference type="Proteomes" id="UP001205105"/>
    </source>
</evidence>
<feature type="compositionally biased region" description="Low complexity" evidence="11">
    <location>
        <begin position="744"/>
        <end position="756"/>
    </location>
</feature>
<dbReference type="Proteomes" id="UP001205105">
    <property type="component" value="Unassembled WGS sequence"/>
</dbReference>
<proteinExistence type="inferred from homology"/>
<dbReference type="Pfam" id="PF01416">
    <property type="entry name" value="PseudoU_synth_1"/>
    <property type="match status" value="1"/>
</dbReference>
<organism evidence="13 14">
    <name type="scientific">Chlorella ohadii</name>
    <dbReference type="NCBI Taxonomy" id="2649997"/>
    <lineage>
        <taxon>Eukaryota</taxon>
        <taxon>Viridiplantae</taxon>
        <taxon>Chlorophyta</taxon>
        <taxon>core chlorophytes</taxon>
        <taxon>Trebouxiophyceae</taxon>
        <taxon>Chlorellales</taxon>
        <taxon>Chlorellaceae</taxon>
        <taxon>Chlorella clade</taxon>
        <taxon>Chlorella</taxon>
    </lineage>
</organism>
<evidence type="ECO:0000256" key="2">
    <source>
        <dbReference type="ARBA" id="ARBA00004123"/>
    </source>
</evidence>
<evidence type="ECO:0000256" key="5">
    <source>
        <dbReference type="ARBA" id="ARBA00022694"/>
    </source>
</evidence>
<dbReference type="Gene3D" id="2.60.40.760">
    <property type="entry name" value="Expansin, cellulose-binding-like domain"/>
    <property type="match status" value="1"/>
</dbReference>
<dbReference type="CDD" id="cd22271">
    <property type="entry name" value="DPBB_EXP_N-like"/>
    <property type="match status" value="1"/>
</dbReference>
<dbReference type="InterPro" id="IPR020103">
    <property type="entry name" value="PsdUridine_synth_cat_dom_sf"/>
</dbReference>
<evidence type="ECO:0000313" key="13">
    <source>
        <dbReference type="EMBL" id="KAI7842006.1"/>
    </source>
</evidence>
<dbReference type="GO" id="GO:0005634">
    <property type="term" value="C:nucleus"/>
    <property type="evidence" value="ECO:0007669"/>
    <property type="project" value="UniProtKB-SubCell"/>
</dbReference>
<feature type="active site" description="Nucleophile" evidence="9">
    <location>
        <position position="281"/>
    </location>
</feature>
<dbReference type="GO" id="GO:0003723">
    <property type="term" value="F:RNA binding"/>
    <property type="evidence" value="ECO:0007669"/>
    <property type="project" value="InterPro"/>
</dbReference>
<gene>
    <name evidence="13" type="ORF">COHA_004209</name>
</gene>
<keyword evidence="5" id="KW-0819">tRNA processing</keyword>
<dbReference type="FunFam" id="3.30.70.660:FF:000002">
    <property type="entry name" value="tRNA pseudouridine synthase"/>
    <property type="match status" value="1"/>
</dbReference>
<evidence type="ECO:0000256" key="1">
    <source>
        <dbReference type="ARBA" id="ARBA00001166"/>
    </source>
</evidence>
<sequence>MYTGDATAFSEAVAGTGQDFACAYPWLSQWQSTYFAAINIGQWDGGRQCGRCAMARCVDSRCRVKNKWVQVYLMDQCPTCPGRDLDFSNPAFRELTGLSPDRVKIEWYFASCANRITGGIRLSPKESGVNEYWQAIFLHNSAEPISAVAIDGKPLKLETYGFWVNSGYLKNGAPHVLTITSRGGTRLQTTITSVWRAQADAPGGQPEKQQQQAFNPNKKRKVALFMAYVGHGYQGMQRNPGAKSIEDELFRALHEAGAISDANADEHGYMKLHWMRAARTDKGVSAVGQVVSLKMVLEPPGVIERVNKALPDQIRVFGFARATNGFDSRKHCDKRRYEYVLPEWAFDPRVGLGRSALVAQAAAAAASAAEQQEQQAGGDSSAEAGGEAQAAAANGGDAAEAMDAAPAAGEAAEEAAAGEEQPAAGEAQPAAADAQDGAAAAAAAAAAADPAADPAAAAAAAASPAAAPATGSPFVFDETCVQRLNAILKNYEGTHNFHNFTVRKPATAPDAKRYMLSFRCPGVFEIAGQRWVRLVVIGQSFMLHQIRKMVGMAVAVMRGTAPESALQLALKTSADLNTPMAPELGLFLDEAYFDGYNKQWGELHGNLSLAPWQADADAFKMDKVYPHIAARDAEEGVNTNWLLSLNEANYRFSQWEEQVARIRAGGGRSTPSRPGAGKPGRCLRCAAAVIGGMESYGHKRQHSSGGRGGPPHKRGRGSFGGKPGDVLPPPGERAGGRGGGGDGPSADDLAAADYSD</sequence>
<keyword evidence="6" id="KW-0413">Isomerase</keyword>
<comment type="similarity">
    <text evidence="3">Belongs to the tRNA pseudouridine synthase TruA family.</text>
</comment>
<dbReference type="GO" id="GO:0006397">
    <property type="term" value="P:mRNA processing"/>
    <property type="evidence" value="ECO:0007669"/>
    <property type="project" value="UniProtKB-KW"/>
</dbReference>
<dbReference type="GO" id="GO:0009982">
    <property type="term" value="F:pseudouridine synthase activity"/>
    <property type="evidence" value="ECO:0007669"/>
    <property type="project" value="InterPro"/>
</dbReference>
<dbReference type="InterPro" id="IPR041708">
    <property type="entry name" value="PUS1/PUS2-like"/>
</dbReference>
<feature type="domain" description="Expansin-like EG45" evidence="12">
    <location>
        <begin position="4"/>
        <end position="112"/>
    </location>
</feature>
<dbReference type="Gene3D" id="3.30.70.580">
    <property type="entry name" value="Pseudouridine synthase I, catalytic domain, N-terminal subdomain"/>
    <property type="match status" value="1"/>
</dbReference>
<dbReference type="Gene3D" id="2.40.40.10">
    <property type="entry name" value="RlpA-like domain"/>
    <property type="match status" value="1"/>
</dbReference>
<dbReference type="PANTHER" id="PTHR11142">
    <property type="entry name" value="PSEUDOURIDYLATE SYNTHASE"/>
    <property type="match status" value="1"/>
</dbReference>
<dbReference type="EMBL" id="JADXDR010000056">
    <property type="protein sequence ID" value="KAI7842006.1"/>
    <property type="molecule type" value="Genomic_DNA"/>
</dbReference>
<name>A0AAD5DRW9_9CHLO</name>
<evidence type="ECO:0000256" key="3">
    <source>
        <dbReference type="ARBA" id="ARBA00009375"/>
    </source>
</evidence>
<dbReference type="Pfam" id="PF03330">
    <property type="entry name" value="DPBB_1"/>
    <property type="match status" value="1"/>
</dbReference>
<dbReference type="InterPro" id="IPR007112">
    <property type="entry name" value="Expansin/allergen_DPBB_dom"/>
</dbReference>
<comment type="catalytic activity">
    <reaction evidence="1">
        <text>a uridine in mRNA = a pseudouridine in mRNA</text>
        <dbReference type="Rhea" id="RHEA:56644"/>
        <dbReference type="Rhea" id="RHEA-COMP:14658"/>
        <dbReference type="Rhea" id="RHEA-COMP:14659"/>
        <dbReference type="ChEBI" id="CHEBI:65314"/>
        <dbReference type="ChEBI" id="CHEBI:65315"/>
    </reaction>
</comment>
<feature type="compositionally biased region" description="Low complexity" evidence="11">
    <location>
        <begin position="418"/>
        <end position="435"/>
    </location>
</feature>
<evidence type="ECO:0000259" key="12">
    <source>
        <dbReference type="PROSITE" id="PS50842"/>
    </source>
</evidence>
<dbReference type="InterPro" id="IPR020094">
    <property type="entry name" value="TruA/RsuA/RluB/E/F_N"/>
</dbReference>
<reference evidence="13" key="1">
    <citation type="submission" date="2020-11" db="EMBL/GenBank/DDBJ databases">
        <title>Chlorella ohadii genome sequencing and assembly.</title>
        <authorList>
            <person name="Murik O."/>
            <person name="Treves H."/>
            <person name="Kedem I."/>
            <person name="Shotland Y."/>
            <person name="Kaplan A."/>
        </authorList>
    </citation>
    <scope>NUCLEOTIDE SEQUENCE</scope>
    <source>
        <strain evidence="13">1</strain>
    </source>
</reference>
<dbReference type="AlphaFoldDB" id="A0AAD5DRW9"/>
<keyword evidence="14" id="KW-1185">Reference proteome</keyword>
<comment type="caution">
    <text evidence="13">The sequence shown here is derived from an EMBL/GenBank/DDBJ whole genome shotgun (WGS) entry which is preliminary data.</text>
</comment>
<dbReference type="SUPFAM" id="SSF50685">
    <property type="entry name" value="Barwin-like endoglucanases"/>
    <property type="match status" value="1"/>
</dbReference>
<dbReference type="InterPro" id="IPR020095">
    <property type="entry name" value="PsdUridine_synth_TruA_C"/>
</dbReference>
<accession>A0AAD5DRW9</accession>
<dbReference type="InterPro" id="IPR036749">
    <property type="entry name" value="Expansin_CBD_sf"/>
</dbReference>
<feature type="region of interest" description="Disordered" evidence="11">
    <location>
        <begin position="369"/>
        <end position="435"/>
    </location>
</feature>
<keyword evidence="4" id="KW-0507">mRNA processing</keyword>
<keyword evidence="7" id="KW-0539">Nucleus</keyword>
<comment type="subcellular location">
    <subcellularLocation>
        <location evidence="2">Nucleus</location>
    </subcellularLocation>
</comment>
<evidence type="ECO:0000256" key="11">
    <source>
        <dbReference type="SAM" id="MobiDB-lite"/>
    </source>
</evidence>
<evidence type="ECO:0000256" key="4">
    <source>
        <dbReference type="ARBA" id="ARBA00022664"/>
    </source>
</evidence>
<feature type="compositionally biased region" description="Low complexity" evidence="11">
    <location>
        <begin position="369"/>
        <end position="410"/>
    </location>
</feature>